<gene>
    <name evidence="9" type="ORF">GBAR_LOCUS8892</name>
</gene>
<comment type="subcellular location">
    <subcellularLocation>
        <location evidence="1">Cell membrane</location>
        <topology evidence="1">Multi-pass membrane protein</topology>
    </subcellularLocation>
</comment>
<evidence type="ECO:0000256" key="2">
    <source>
        <dbReference type="ARBA" id="ARBA00022448"/>
    </source>
</evidence>
<evidence type="ECO:0000313" key="10">
    <source>
        <dbReference type="Proteomes" id="UP001174909"/>
    </source>
</evidence>
<feature type="transmembrane region" description="Helical" evidence="7">
    <location>
        <begin position="213"/>
        <end position="235"/>
    </location>
</feature>
<dbReference type="Pfam" id="PF00528">
    <property type="entry name" value="BPD_transp_1"/>
    <property type="match status" value="1"/>
</dbReference>
<keyword evidence="6 7" id="KW-0472">Membrane</keyword>
<dbReference type="Gene3D" id="1.10.3720.10">
    <property type="entry name" value="MetI-like"/>
    <property type="match status" value="1"/>
</dbReference>
<dbReference type="GO" id="GO:0055085">
    <property type="term" value="P:transmembrane transport"/>
    <property type="evidence" value="ECO:0007669"/>
    <property type="project" value="InterPro"/>
</dbReference>
<evidence type="ECO:0000256" key="6">
    <source>
        <dbReference type="ARBA" id="ARBA00023136"/>
    </source>
</evidence>
<dbReference type="EMBL" id="CASHTH010001345">
    <property type="protein sequence ID" value="CAI8014169.1"/>
    <property type="molecule type" value="Genomic_DNA"/>
</dbReference>
<proteinExistence type="predicted"/>
<dbReference type="PANTHER" id="PTHR43386">
    <property type="entry name" value="OLIGOPEPTIDE TRANSPORT SYSTEM PERMEASE PROTEIN APPC"/>
    <property type="match status" value="1"/>
</dbReference>
<evidence type="ECO:0000256" key="4">
    <source>
        <dbReference type="ARBA" id="ARBA00022692"/>
    </source>
</evidence>
<keyword evidence="5 7" id="KW-1133">Transmembrane helix</keyword>
<protein>
    <submittedName>
        <fullName evidence="9">Dipeptide transport system permease protein DppC</fullName>
    </submittedName>
</protein>
<evidence type="ECO:0000256" key="7">
    <source>
        <dbReference type="SAM" id="Phobius"/>
    </source>
</evidence>
<dbReference type="InterPro" id="IPR000515">
    <property type="entry name" value="MetI-like"/>
</dbReference>
<keyword evidence="2" id="KW-0813">Transport</keyword>
<evidence type="ECO:0000259" key="8">
    <source>
        <dbReference type="PROSITE" id="PS50928"/>
    </source>
</evidence>
<dbReference type="InterPro" id="IPR050366">
    <property type="entry name" value="BP-dependent_transpt_permease"/>
</dbReference>
<feature type="transmembrane region" description="Helical" evidence="7">
    <location>
        <begin position="97"/>
        <end position="121"/>
    </location>
</feature>
<keyword evidence="10" id="KW-1185">Reference proteome</keyword>
<dbReference type="AlphaFoldDB" id="A0AA35WB88"/>
<dbReference type="CDD" id="cd06261">
    <property type="entry name" value="TM_PBP2"/>
    <property type="match status" value="1"/>
</dbReference>
<name>A0AA35WB88_GEOBA</name>
<keyword evidence="4 7" id="KW-0812">Transmembrane</keyword>
<dbReference type="PROSITE" id="PS50928">
    <property type="entry name" value="ABC_TM1"/>
    <property type="match status" value="1"/>
</dbReference>
<feature type="transmembrane region" description="Helical" evidence="7">
    <location>
        <begin position="54"/>
        <end position="77"/>
    </location>
</feature>
<evidence type="ECO:0000256" key="5">
    <source>
        <dbReference type="ARBA" id="ARBA00022989"/>
    </source>
</evidence>
<reference evidence="9" key="1">
    <citation type="submission" date="2023-03" db="EMBL/GenBank/DDBJ databases">
        <authorList>
            <person name="Steffen K."/>
            <person name="Cardenas P."/>
        </authorList>
    </citation>
    <scope>NUCLEOTIDE SEQUENCE</scope>
</reference>
<dbReference type="SUPFAM" id="SSF161098">
    <property type="entry name" value="MetI-like"/>
    <property type="match status" value="1"/>
</dbReference>
<feature type="domain" description="ABC transmembrane type-1" evidence="8">
    <location>
        <begin position="48"/>
        <end position="239"/>
    </location>
</feature>
<evidence type="ECO:0000313" key="9">
    <source>
        <dbReference type="EMBL" id="CAI8014169.1"/>
    </source>
</evidence>
<dbReference type="GO" id="GO:0005886">
    <property type="term" value="C:plasma membrane"/>
    <property type="evidence" value="ECO:0007669"/>
    <property type="project" value="UniProtKB-SubCell"/>
</dbReference>
<organism evidence="9 10">
    <name type="scientific">Geodia barretti</name>
    <name type="common">Barrett's horny sponge</name>
    <dbReference type="NCBI Taxonomy" id="519541"/>
    <lineage>
        <taxon>Eukaryota</taxon>
        <taxon>Metazoa</taxon>
        <taxon>Porifera</taxon>
        <taxon>Demospongiae</taxon>
        <taxon>Heteroscleromorpha</taxon>
        <taxon>Tetractinellida</taxon>
        <taxon>Astrophorina</taxon>
        <taxon>Geodiidae</taxon>
        <taxon>Geodia</taxon>
    </lineage>
</organism>
<sequence length="253" mass="27520">MALFADLIAPYEFQEQDLSAARLSYSWGHLLGTDQLGRDLFSRIVYGARVSLQVGIYSVLITLVGATLLGVVTGYYSGTWVDNSIQRVVDGFMTIPYLVFLLFVMSILGPGLLNIVIALSIEGVLINSRIIRAQVLSTKENPYVDAGRAIGASTPRLMILYILPNIMAPIIIIGTVSLGLFILAEASISYLGFGIPPPFPTWGGMLTRSGLDQFYVAPHLAIWPGFALSLAVFGFNMFGDALRDLLDPRLRGT</sequence>
<accession>A0AA35WB88</accession>
<comment type="caution">
    <text evidence="9">The sequence shown here is derived from an EMBL/GenBank/DDBJ whole genome shotgun (WGS) entry which is preliminary data.</text>
</comment>
<evidence type="ECO:0000256" key="1">
    <source>
        <dbReference type="ARBA" id="ARBA00004651"/>
    </source>
</evidence>
<keyword evidence="3" id="KW-1003">Cell membrane</keyword>
<dbReference type="Proteomes" id="UP001174909">
    <property type="component" value="Unassembled WGS sequence"/>
</dbReference>
<evidence type="ECO:0000256" key="3">
    <source>
        <dbReference type="ARBA" id="ARBA00022475"/>
    </source>
</evidence>
<feature type="transmembrane region" description="Helical" evidence="7">
    <location>
        <begin position="166"/>
        <end position="193"/>
    </location>
</feature>
<dbReference type="InterPro" id="IPR035906">
    <property type="entry name" value="MetI-like_sf"/>
</dbReference>
<dbReference type="PANTHER" id="PTHR43386:SF1">
    <property type="entry name" value="D,D-DIPEPTIDE TRANSPORT SYSTEM PERMEASE PROTEIN DDPC-RELATED"/>
    <property type="match status" value="1"/>
</dbReference>